<evidence type="ECO:0000313" key="10">
    <source>
        <dbReference type="EMBL" id="NYD58935.1"/>
    </source>
</evidence>
<evidence type="ECO:0000256" key="6">
    <source>
        <dbReference type="RuleBase" id="RU362125"/>
    </source>
</evidence>
<evidence type="ECO:0000256" key="4">
    <source>
        <dbReference type="ARBA" id="ARBA00022827"/>
    </source>
</evidence>
<dbReference type="InterPro" id="IPR036250">
    <property type="entry name" value="AcylCo_DH-like_C"/>
</dbReference>
<dbReference type="GO" id="GO:0003995">
    <property type="term" value="F:acyl-CoA dehydrogenase activity"/>
    <property type="evidence" value="ECO:0007669"/>
    <property type="project" value="InterPro"/>
</dbReference>
<dbReference type="InterPro" id="IPR013786">
    <property type="entry name" value="AcylCoA_DH/ox_N"/>
</dbReference>
<dbReference type="Proteomes" id="UP000516957">
    <property type="component" value="Unassembled WGS sequence"/>
</dbReference>
<dbReference type="InterPro" id="IPR009075">
    <property type="entry name" value="AcylCo_DH/oxidase_C"/>
</dbReference>
<dbReference type="InterPro" id="IPR006091">
    <property type="entry name" value="Acyl-CoA_Oxase/DH_mid-dom"/>
</dbReference>
<gene>
    <name evidence="10" type="ORF">BKA08_003173</name>
</gene>
<evidence type="ECO:0000256" key="1">
    <source>
        <dbReference type="ARBA" id="ARBA00001974"/>
    </source>
</evidence>
<accession>A0A7Y9F3J1</accession>
<dbReference type="RefSeq" id="WP_179616465.1">
    <property type="nucleotide sequence ID" value="NZ_CP059163.1"/>
</dbReference>
<dbReference type="Gene3D" id="1.10.540.10">
    <property type="entry name" value="Acyl-CoA dehydrogenase/oxidase, N-terminal domain"/>
    <property type="match status" value="1"/>
</dbReference>
<evidence type="ECO:0000259" key="7">
    <source>
        <dbReference type="Pfam" id="PF00441"/>
    </source>
</evidence>
<sequence length="387" mass="42195">MKRDLYEQEHEDFRASAAGFVRTAVAPHWEQWEEDGIIDRAAWTAAGRLGLLGVAVPEELGGGGVADFRYRTVLIEELCAIGANSFNASLSVQDDLVMPYLVDLGTDEQRTTWLPQLCRGEAIGALALTEPGAGSDLRGIRTTARRSGSGWRLDGAKTFITNGYLADVVVVLARVEPAVDAGAYALFVVPADRPGFGRGRKLDKLGLRANDTAELVFDDVALRDEDLLGIEGRGLAHVMERLPRERMSIAATSAAASAAALDWTRRYCFERSAFGRPIGDFQATRFTLAEIETDVDAATSLLDRAIGLLDAGELTAVDAAKVKYWISDLHQRVVDRCLQLHGGYGYMREYPIARSYADARIQPIYGGTNEIMKDIIGRDIAARAASR</sequence>
<dbReference type="PROSITE" id="PS00072">
    <property type="entry name" value="ACYL_COA_DH_1"/>
    <property type="match status" value="1"/>
</dbReference>
<keyword evidence="3 6" id="KW-0285">Flavoprotein</keyword>
<dbReference type="PROSITE" id="PS00073">
    <property type="entry name" value="ACYL_COA_DH_2"/>
    <property type="match status" value="1"/>
</dbReference>
<feature type="domain" description="Acyl-CoA dehydrogenase/oxidase C-terminal" evidence="7">
    <location>
        <begin position="232"/>
        <end position="380"/>
    </location>
</feature>
<evidence type="ECO:0000313" key="11">
    <source>
        <dbReference type="Proteomes" id="UP000516957"/>
    </source>
</evidence>
<dbReference type="Pfam" id="PF02771">
    <property type="entry name" value="Acyl-CoA_dh_N"/>
    <property type="match status" value="1"/>
</dbReference>
<protein>
    <submittedName>
        <fullName evidence="10">Alkylation response protein AidB-like acyl-CoA dehydrogenase</fullName>
    </submittedName>
</protein>
<dbReference type="Gene3D" id="2.40.110.10">
    <property type="entry name" value="Butyryl-CoA Dehydrogenase, subunit A, domain 2"/>
    <property type="match status" value="1"/>
</dbReference>
<dbReference type="SUPFAM" id="SSF56645">
    <property type="entry name" value="Acyl-CoA dehydrogenase NM domain-like"/>
    <property type="match status" value="1"/>
</dbReference>
<dbReference type="InterPro" id="IPR009100">
    <property type="entry name" value="AcylCoA_DH/oxidase_NM_dom_sf"/>
</dbReference>
<comment type="cofactor">
    <cofactor evidence="1 6">
        <name>FAD</name>
        <dbReference type="ChEBI" id="CHEBI:57692"/>
    </cofactor>
</comment>
<organism evidence="10 11">
    <name type="scientific">Nocardioides marinisabuli</name>
    <dbReference type="NCBI Taxonomy" id="419476"/>
    <lineage>
        <taxon>Bacteria</taxon>
        <taxon>Bacillati</taxon>
        <taxon>Actinomycetota</taxon>
        <taxon>Actinomycetes</taxon>
        <taxon>Propionibacteriales</taxon>
        <taxon>Nocardioidaceae</taxon>
        <taxon>Nocardioides</taxon>
    </lineage>
</organism>
<keyword evidence="5 6" id="KW-0560">Oxidoreductase</keyword>
<dbReference type="Pfam" id="PF02770">
    <property type="entry name" value="Acyl-CoA_dh_M"/>
    <property type="match status" value="1"/>
</dbReference>
<reference evidence="10 11" key="1">
    <citation type="submission" date="2020-07" db="EMBL/GenBank/DDBJ databases">
        <title>Sequencing the genomes of 1000 actinobacteria strains.</title>
        <authorList>
            <person name="Klenk H.-P."/>
        </authorList>
    </citation>
    <scope>NUCLEOTIDE SEQUENCE [LARGE SCALE GENOMIC DNA]</scope>
    <source>
        <strain evidence="10 11">DSM 18965</strain>
    </source>
</reference>
<dbReference type="EMBL" id="JACCBE010000001">
    <property type="protein sequence ID" value="NYD58935.1"/>
    <property type="molecule type" value="Genomic_DNA"/>
</dbReference>
<dbReference type="PANTHER" id="PTHR43884:SF12">
    <property type="entry name" value="ISOVALERYL-COA DEHYDROGENASE, MITOCHONDRIAL-RELATED"/>
    <property type="match status" value="1"/>
</dbReference>
<feature type="domain" description="Acyl-CoA oxidase/dehydrogenase middle" evidence="8">
    <location>
        <begin position="125"/>
        <end position="220"/>
    </location>
</feature>
<keyword evidence="11" id="KW-1185">Reference proteome</keyword>
<dbReference type="AlphaFoldDB" id="A0A7Y9F3J1"/>
<keyword evidence="4 6" id="KW-0274">FAD</keyword>
<dbReference type="FunFam" id="2.40.110.10:FF:000002">
    <property type="entry name" value="Acyl-CoA dehydrogenase fadE12"/>
    <property type="match status" value="1"/>
</dbReference>
<proteinExistence type="inferred from homology"/>
<dbReference type="FunFam" id="1.20.140.10:FF:000001">
    <property type="entry name" value="Acyl-CoA dehydrogenase"/>
    <property type="match status" value="1"/>
</dbReference>
<evidence type="ECO:0000259" key="9">
    <source>
        <dbReference type="Pfam" id="PF02771"/>
    </source>
</evidence>
<evidence type="ECO:0000256" key="5">
    <source>
        <dbReference type="ARBA" id="ARBA00023002"/>
    </source>
</evidence>
<evidence type="ECO:0000259" key="8">
    <source>
        <dbReference type="Pfam" id="PF02770"/>
    </source>
</evidence>
<dbReference type="InterPro" id="IPR006089">
    <property type="entry name" value="Acyl-CoA_DH_CS"/>
</dbReference>
<dbReference type="Pfam" id="PF00441">
    <property type="entry name" value="Acyl-CoA_dh_1"/>
    <property type="match status" value="1"/>
</dbReference>
<comment type="similarity">
    <text evidence="2 6">Belongs to the acyl-CoA dehydrogenase family.</text>
</comment>
<dbReference type="GO" id="GO:0050660">
    <property type="term" value="F:flavin adenine dinucleotide binding"/>
    <property type="evidence" value="ECO:0007669"/>
    <property type="project" value="InterPro"/>
</dbReference>
<feature type="domain" description="Acyl-CoA dehydrogenase/oxidase N-terminal" evidence="9">
    <location>
        <begin position="8"/>
        <end position="121"/>
    </location>
</feature>
<dbReference type="Gene3D" id="1.20.140.10">
    <property type="entry name" value="Butyryl-CoA Dehydrogenase, subunit A, domain 3"/>
    <property type="match status" value="1"/>
</dbReference>
<dbReference type="InterPro" id="IPR046373">
    <property type="entry name" value="Acyl-CoA_Oxase/DH_mid-dom_sf"/>
</dbReference>
<evidence type="ECO:0000256" key="2">
    <source>
        <dbReference type="ARBA" id="ARBA00009347"/>
    </source>
</evidence>
<comment type="caution">
    <text evidence="10">The sequence shown here is derived from an EMBL/GenBank/DDBJ whole genome shotgun (WGS) entry which is preliminary data.</text>
</comment>
<evidence type="ECO:0000256" key="3">
    <source>
        <dbReference type="ARBA" id="ARBA00022630"/>
    </source>
</evidence>
<dbReference type="SUPFAM" id="SSF47203">
    <property type="entry name" value="Acyl-CoA dehydrogenase C-terminal domain-like"/>
    <property type="match status" value="1"/>
</dbReference>
<dbReference type="PANTHER" id="PTHR43884">
    <property type="entry name" value="ACYL-COA DEHYDROGENASE"/>
    <property type="match status" value="1"/>
</dbReference>
<dbReference type="InterPro" id="IPR037069">
    <property type="entry name" value="AcylCoA_DH/ox_N_sf"/>
</dbReference>
<name>A0A7Y9F3J1_9ACTN</name>